<name>A0A516KDE6_9BACI</name>
<gene>
    <name evidence="8" type="ORF">FN924_03965</name>
</gene>
<proteinExistence type="inferred from homology"/>
<dbReference type="InterPro" id="IPR027022">
    <property type="entry name" value="ABC_permease_BceB-typ"/>
</dbReference>
<organism evidence="8 9">
    <name type="scientific">Radiobacillus deserti</name>
    <dbReference type="NCBI Taxonomy" id="2594883"/>
    <lineage>
        <taxon>Bacteria</taxon>
        <taxon>Bacillati</taxon>
        <taxon>Bacillota</taxon>
        <taxon>Bacilli</taxon>
        <taxon>Bacillales</taxon>
        <taxon>Bacillaceae</taxon>
        <taxon>Radiobacillus</taxon>
    </lineage>
</organism>
<dbReference type="OrthoDB" id="1937696at2"/>
<dbReference type="KEGG" id="aqt:FN924_03965"/>
<keyword evidence="2 6" id="KW-1003">Cell membrane</keyword>
<dbReference type="GO" id="GO:0055085">
    <property type="term" value="P:transmembrane transport"/>
    <property type="evidence" value="ECO:0007669"/>
    <property type="project" value="UniProtKB-UniRule"/>
</dbReference>
<feature type="transmembrane region" description="Helical" evidence="6">
    <location>
        <begin position="60"/>
        <end position="78"/>
    </location>
</feature>
<dbReference type="PANTHER" id="PTHR46795:SF1">
    <property type="entry name" value="ABC TRANSPORTER PERMEASE PROTEIN"/>
    <property type="match status" value="1"/>
</dbReference>
<feature type="transmembrane region" description="Helical" evidence="6">
    <location>
        <begin position="225"/>
        <end position="251"/>
    </location>
</feature>
<dbReference type="Proteomes" id="UP000315215">
    <property type="component" value="Chromosome"/>
</dbReference>
<protein>
    <submittedName>
        <fullName evidence="8">FtsX-like permease family protein</fullName>
    </submittedName>
</protein>
<feature type="transmembrane region" description="Helical" evidence="6">
    <location>
        <begin position="194"/>
        <end position="213"/>
    </location>
</feature>
<dbReference type="InterPro" id="IPR052536">
    <property type="entry name" value="ABC-4_Integral_Memb_Prot"/>
</dbReference>
<keyword evidence="6" id="KW-0813">Transport</keyword>
<evidence type="ECO:0000256" key="5">
    <source>
        <dbReference type="ARBA" id="ARBA00023136"/>
    </source>
</evidence>
<evidence type="ECO:0000256" key="2">
    <source>
        <dbReference type="ARBA" id="ARBA00022475"/>
    </source>
</evidence>
<comment type="subcellular location">
    <subcellularLocation>
        <location evidence="1 6">Cell membrane</location>
        <topology evidence="1 6">Multi-pass membrane protein</topology>
    </subcellularLocation>
</comment>
<dbReference type="RefSeq" id="WP_143892169.1">
    <property type="nucleotide sequence ID" value="NZ_CP041666.1"/>
</dbReference>
<evidence type="ECO:0000256" key="4">
    <source>
        <dbReference type="ARBA" id="ARBA00022989"/>
    </source>
</evidence>
<feature type="domain" description="ABC3 transporter permease C-terminal" evidence="7">
    <location>
        <begin position="61"/>
        <end position="168"/>
    </location>
</feature>
<feature type="transmembrane region" description="Helical" evidence="6">
    <location>
        <begin position="21"/>
        <end position="40"/>
    </location>
</feature>
<comment type="similarity">
    <text evidence="6">Belongs to the ABC-4 integral membrane protein family.</text>
</comment>
<dbReference type="PIRSF" id="PIRSF018968">
    <property type="entry name" value="ABC_permease_BceB"/>
    <property type="match status" value="1"/>
</dbReference>
<evidence type="ECO:0000256" key="1">
    <source>
        <dbReference type="ARBA" id="ARBA00004651"/>
    </source>
</evidence>
<keyword evidence="3 6" id="KW-0812">Transmembrane</keyword>
<dbReference type="InterPro" id="IPR003838">
    <property type="entry name" value="ABC3_permease_C"/>
</dbReference>
<reference evidence="8 9" key="1">
    <citation type="submission" date="2019-07" db="EMBL/GenBank/DDBJ databases">
        <authorList>
            <person name="Li J."/>
        </authorList>
    </citation>
    <scope>NUCLEOTIDE SEQUENCE [LARGE SCALE GENOMIC DNA]</scope>
    <source>
        <strain evidence="8 9">TKL69</strain>
    </source>
</reference>
<sequence>MTFRQFVFNNVKRNTNQYISYFLSCLFSVTVFFMYLMLAFHPEIRAENETIAQGVLFTEVLIYGFSFLFVLYSTGSFMKSRKKEYGLLTTLGITKGQLNRMLIAENTIIGIGSILGGITLGALLSKIFLMVFAEVMEVSEPFSFHFSWLAAGTTALCYFIMFELNSLMVVWTIRTNSIIELFRGAMAPKKQPRFSWLLTLFALGLVGYAYYLAFTASLITIPQRMGTILLLIVPGTYFLFTQALIALTYLFKKKRRLYFRNTNMLTISQLVYKLKDNARLLFLVTILSAVAFTSSGVMYGTLKGAEHEADNFIPQDLSIATLGEAQVNDHQKALKTFRQEMNEAAIDYRSESMVNLLVTLGDTESNRVSRNEQAQLISHTDYRTFLKLQGIHEPLPKQKVLLSNPSIVSEFMDQPESITISLNGKTERFDVKFPKHPLVNASSFAYTKVVVSDDIYQQYLEVAEPKDYIYYTGVKINNWAGHAEYLNTLTRELRTRNVDVDAKPQFYTTMKSSMSYAFFFGIFISVLFFLAAGSILYFRLFQDIEKDSAHYKSLYRIGLTQREMKKIVTQQLGFLFFTPFVVAVIHASFAFKALQNMLSASSVIPSLWIILGFLIIHSLYFIFIRNLYISKLENIFM</sequence>
<feature type="transmembrane region" description="Helical" evidence="6">
    <location>
        <begin position="572"/>
        <end position="591"/>
    </location>
</feature>
<keyword evidence="5 6" id="KW-0472">Membrane</keyword>
<evidence type="ECO:0000256" key="6">
    <source>
        <dbReference type="PIRNR" id="PIRNR018968"/>
    </source>
</evidence>
<dbReference type="Pfam" id="PF02687">
    <property type="entry name" value="FtsX"/>
    <property type="match status" value="1"/>
</dbReference>
<dbReference type="PANTHER" id="PTHR46795">
    <property type="entry name" value="ABC TRANSPORTER PERMEASE-RELATED-RELATED"/>
    <property type="match status" value="1"/>
</dbReference>
<feature type="transmembrane region" description="Helical" evidence="6">
    <location>
        <begin position="516"/>
        <end position="538"/>
    </location>
</feature>
<dbReference type="EMBL" id="CP041666">
    <property type="protein sequence ID" value="QDP39419.1"/>
    <property type="molecule type" value="Genomic_DNA"/>
</dbReference>
<feature type="transmembrane region" description="Helical" evidence="6">
    <location>
        <begin position="280"/>
        <end position="302"/>
    </location>
</feature>
<accession>A0A516KDE6</accession>
<dbReference type="AlphaFoldDB" id="A0A516KDE6"/>
<feature type="transmembrane region" description="Helical" evidence="6">
    <location>
        <begin position="145"/>
        <end position="173"/>
    </location>
</feature>
<keyword evidence="9" id="KW-1185">Reference proteome</keyword>
<evidence type="ECO:0000256" key="3">
    <source>
        <dbReference type="ARBA" id="ARBA00022692"/>
    </source>
</evidence>
<feature type="transmembrane region" description="Helical" evidence="6">
    <location>
        <begin position="603"/>
        <end position="623"/>
    </location>
</feature>
<evidence type="ECO:0000259" key="7">
    <source>
        <dbReference type="Pfam" id="PF02687"/>
    </source>
</evidence>
<feature type="transmembrane region" description="Helical" evidence="6">
    <location>
        <begin position="108"/>
        <end position="133"/>
    </location>
</feature>
<dbReference type="GO" id="GO:0005886">
    <property type="term" value="C:plasma membrane"/>
    <property type="evidence" value="ECO:0007669"/>
    <property type="project" value="UniProtKB-SubCell"/>
</dbReference>
<evidence type="ECO:0000313" key="8">
    <source>
        <dbReference type="EMBL" id="QDP39419.1"/>
    </source>
</evidence>
<keyword evidence="4 6" id="KW-1133">Transmembrane helix</keyword>
<evidence type="ECO:0000313" key="9">
    <source>
        <dbReference type="Proteomes" id="UP000315215"/>
    </source>
</evidence>